<evidence type="ECO:0000313" key="3">
    <source>
        <dbReference type="Proteomes" id="UP000000542"/>
    </source>
</evidence>
<feature type="region of interest" description="Disordered" evidence="1">
    <location>
        <begin position="1"/>
        <end position="21"/>
    </location>
</feature>
<dbReference type="OMA" id="DSRIACW"/>
<dbReference type="PANTHER" id="PTHR13211:SF0">
    <property type="entry name" value="TELOMERASE CAJAL BODY PROTEIN 1"/>
    <property type="match status" value="1"/>
</dbReference>
<accession>Q4Q4Q8</accession>
<name>Q4Q4Q8_LEIMA</name>
<dbReference type="VEuPathDB" id="TriTrypDB:LMJSD75_320044400"/>
<keyword evidence="3" id="KW-1185">Reference proteome</keyword>
<proteinExistence type="predicted"/>
<dbReference type="VEuPathDB" id="TriTrypDB:LmjF.32.3640"/>
<dbReference type="eggNOG" id="KOG2919">
    <property type="taxonomic scope" value="Eukaryota"/>
</dbReference>
<dbReference type="VEuPathDB" id="TriTrypDB:LMJLV39_320044400"/>
<dbReference type="InterPro" id="IPR015943">
    <property type="entry name" value="WD40/YVTN_repeat-like_dom_sf"/>
</dbReference>
<dbReference type="HOGENOM" id="CLU_611733_0_0_1"/>
<reference evidence="2 3" key="1">
    <citation type="journal article" date="2005" name="Science">
        <title>The genome of the kinetoplastid parasite, Leishmania major.</title>
        <authorList>
            <person name="Ivens A.C."/>
            <person name="Peacock C.S."/>
            <person name="Worthey E.A."/>
            <person name="Murphy L."/>
            <person name="Aggarwal G."/>
            <person name="Berriman M."/>
            <person name="Sisk E."/>
            <person name="Rajandream M.A."/>
            <person name="Adlem E."/>
            <person name="Aert R."/>
            <person name="Anupama A."/>
            <person name="Apostolou Z."/>
            <person name="Attipoe P."/>
            <person name="Bason N."/>
            <person name="Bauser C."/>
            <person name="Beck A."/>
            <person name="Beverley S.M."/>
            <person name="Bianchettin G."/>
            <person name="Borzym K."/>
            <person name="Bothe G."/>
            <person name="Bruschi C.V."/>
            <person name="Collins M."/>
            <person name="Cadag E."/>
            <person name="Ciarloni L."/>
            <person name="Clayton C."/>
            <person name="Coulson R.M."/>
            <person name="Cronin A."/>
            <person name="Cruz A.K."/>
            <person name="Davies R.M."/>
            <person name="De Gaudenzi J."/>
            <person name="Dobson D.E."/>
            <person name="Duesterhoeft A."/>
            <person name="Fazelina G."/>
            <person name="Fosker N."/>
            <person name="Frasch A.C."/>
            <person name="Fraser A."/>
            <person name="Fuchs M."/>
            <person name="Gabel C."/>
            <person name="Goble A."/>
            <person name="Goffeau A."/>
            <person name="Harris D."/>
            <person name="Hertz-Fowler C."/>
            <person name="Hilbert H."/>
            <person name="Horn D."/>
            <person name="Huang Y."/>
            <person name="Klages S."/>
            <person name="Knights A."/>
            <person name="Kube M."/>
            <person name="Larke N."/>
            <person name="Litvin L."/>
            <person name="Lord A."/>
            <person name="Louie T."/>
            <person name="Marra M."/>
            <person name="Masuy D."/>
            <person name="Matthews K."/>
            <person name="Michaeli S."/>
            <person name="Mottram J.C."/>
            <person name="Muller-Auer S."/>
            <person name="Munden H."/>
            <person name="Nelson S."/>
            <person name="Norbertczak H."/>
            <person name="Oliver K."/>
            <person name="O'neil S."/>
            <person name="Pentony M."/>
            <person name="Pohl T.M."/>
            <person name="Price C."/>
            <person name="Purnelle B."/>
            <person name="Quail M.A."/>
            <person name="Rabbinowitsch E."/>
            <person name="Reinhardt R."/>
            <person name="Rieger M."/>
            <person name="Rinta J."/>
            <person name="Robben J."/>
            <person name="Robertson L."/>
            <person name="Ruiz J.C."/>
            <person name="Rutter S."/>
            <person name="Saunders D."/>
            <person name="Schafer M."/>
            <person name="Schein J."/>
            <person name="Schwartz D.C."/>
            <person name="Seeger K."/>
            <person name="Seyler A."/>
            <person name="Sharp S."/>
            <person name="Shin H."/>
            <person name="Sivam D."/>
            <person name="Squares R."/>
            <person name="Squares S."/>
            <person name="Tosato V."/>
            <person name="Vogt C."/>
            <person name="Volckaert G."/>
            <person name="Wambutt R."/>
            <person name="Warren T."/>
            <person name="Wedler H."/>
            <person name="Woodward J."/>
            <person name="Zhou S."/>
            <person name="Zimmermann W."/>
            <person name="Smith D.F."/>
            <person name="Blackwell J.M."/>
            <person name="Stuart K.D."/>
            <person name="Barrell B."/>
            <person name="Myler P.J."/>
        </authorList>
    </citation>
    <scope>NUCLEOTIDE SEQUENCE [LARGE SCALE GENOMIC DNA]</scope>
    <source>
        <strain evidence="3">MHOM/IL/81/Friedlin</strain>
    </source>
</reference>
<dbReference type="GeneID" id="5656488"/>
<dbReference type="PANTHER" id="PTHR13211">
    <property type="entry name" value="TELOMERASE CAJAL BODY PROTEIN 1"/>
    <property type="match status" value="1"/>
</dbReference>
<dbReference type="SUPFAM" id="SSF50978">
    <property type="entry name" value="WD40 repeat-like"/>
    <property type="match status" value="1"/>
</dbReference>
<dbReference type="AlphaFoldDB" id="Q4Q4Q8"/>
<dbReference type="KEGG" id="lma:LMJF_32_3640"/>
<dbReference type="InParanoid" id="Q4Q4Q8"/>
<evidence type="ECO:0008006" key="4">
    <source>
        <dbReference type="Google" id="ProtNLM"/>
    </source>
</evidence>
<dbReference type="Gene3D" id="2.130.10.10">
    <property type="entry name" value="YVTN repeat-like/Quinoprotein amine dehydrogenase"/>
    <property type="match status" value="1"/>
</dbReference>
<dbReference type="EMBL" id="FR796428">
    <property type="protein sequence ID" value="CAJ08895.1"/>
    <property type="molecule type" value="Genomic_DNA"/>
</dbReference>
<dbReference type="InterPro" id="IPR036322">
    <property type="entry name" value="WD40_repeat_dom_sf"/>
</dbReference>
<sequence>MQAAAHTHTHTHTHSDRHPLLTPHASAVVMPTFWKEQAHVRRLYSAPDSTSELIATCDKAYVPSLAYTASTNSAVVVAEDDATAPRVQLPFPAIDLSWCPFKKGTENAAYATACHSQPIQIWDLEDAELRASYTATNDSDYHVHAHALCWFKAPTHQHWIAGGYGGFEDVTQVRVFDIMAEGSQPIWSYSDKRGKGIVSAMHDCQWQGTVSLLVVGSYDVPSVHLIDCRKRCPVAELHGLKRGVQVIRSGIDGSDPYCVYAGGSQGDSRIACWDVRKPCAPLFTLSRPVHTNQVFQFDLLHVHAAAASDDGVSGCSRGLVSTCSTGGVLLYRWRPGEIPSDGTEVHIGASVGPTSGLAVVGPDTVVVSTGSRTYDVCPEGSKERARTLALPLPCRDNNHGDETLQPRFPVHRRQRSPMQDESDEESISAKLGLLTTTEATNIAVLSLT</sequence>
<evidence type="ECO:0000313" key="2">
    <source>
        <dbReference type="EMBL" id="CAJ08895.1"/>
    </source>
</evidence>
<dbReference type="VEuPathDB" id="TriTrypDB:LMJFC_320049700"/>
<evidence type="ECO:0000256" key="1">
    <source>
        <dbReference type="SAM" id="MobiDB-lite"/>
    </source>
</evidence>
<dbReference type="InterPro" id="IPR051150">
    <property type="entry name" value="SWT21/TCAB1_mRNA_Telomere"/>
</dbReference>
<gene>
    <name evidence="2" type="ORF">LMJF_32_3640</name>
</gene>
<dbReference type="STRING" id="5664.Q4Q4Q8"/>
<dbReference type="Proteomes" id="UP000000542">
    <property type="component" value="Chromosome 32"/>
</dbReference>
<dbReference type="RefSeq" id="XP_001685690.1">
    <property type="nucleotide sequence ID" value="XM_001685638.1"/>
</dbReference>
<reference evidence="2 3" key="2">
    <citation type="journal article" date="2011" name="Genome Res.">
        <title>Chromosome and gene copy number variation allow major structural change between species and strains of Leishmania.</title>
        <authorList>
            <person name="Rogers M.B."/>
            <person name="Hilley J.D."/>
            <person name="Dickens N.J."/>
            <person name="Wilkes J."/>
            <person name="Bates P.A."/>
            <person name="Depledge D.P."/>
            <person name="Harris D."/>
            <person name="Her Y."/>
            <person name="Herzyk P."/>
            <person name="Imamura H."/>
            <person name="Otto T.D."/>
            <person name="Sanders M."/>
            <person name="Seeger K."/>
            <person name="Dujardin J.C."/>
            <person name="Berriman M."/>
            <person name="Smith D.F."/>
            <person name="Hertz-Fowler C."/>
            <person name="Mottram J.C."/>
        </authorList>
    </citation>
    <scope>NUCLEOTIDE SEQUENCE [LARGE SCALE GENOMIC DNA]</scope>
    <source>
        <strain evidence="3">MHOM/IL/81/Friedlin</strain>
    </source>
</reference>
<protein>
    <recommendedName>
        <fullName evidence="4">Guanine nucleotide-binding protein subunit beta-like protein</fullName>
    </recommendedName>
</protein>
<organism evidence="2 3">
    <name type="scientific">Leishmania major</name>
    <dbReference type="NCBI Taxonomy" id="5664"/>
    <lineage>
        <taxon>Eukaryota</taxon>
        <taxon>Discoba</taxon>
        <taxon>Euglenozoa</taxon>
        <taxon>Kinetoplastea</taxon>
        <taxon>Metakinetoplastina</taxon>
        <taxon>Trypanosomatida</taxon>
        <taxon>Trypanosomatidae</taxon>
        <taxon>Leishmaniinae</taxon>
        <taxon>Leishmania</taxon>
    </lineage>
</organism>